<keyword evidence="5" id="KW-1185">Reference proteome</keyword>
<keyword evidence="2" id="KW-0408">Iron</keyword>
<dbReference type="EMBL" id="KZ988122">
    <property type="protein sequence ID" value="RKP13051.1"/>
    <property type="molecule type" value="Genomic_DNA"/>
</dbReference>
<evidence type="ECO:0000259" key="3">
    <source>
        <dbReference type="Pfam" id="PF02906"/>
    </source>
</evidence>
<dbReference type="SUPFAM" id="SSF53920">
    <property type="entry name" value="Fe-only hydrogenase"/>
    <property type="match status" value="1"/>
</dbReference>
<keyword evidence="2" id="KW-0411">Iron-sulfur</keyword>
<organism evidence="4 5">
    <name type="scientific">Piptocephalis cylindrospora</name>
    <dbReference type="NCBI Taxonomy" id="1907219"/>
    <lineage>
        <taxon>Eukaryota</taxon>
        <taxon>Fungi</taxon>
        <taxon>Fungi incertae sedis</taxon>
        <taxon>Zoopagomycota</taxon>
        <taxon>Zoopagomycotina</taxon>
        <taxon>Zoopagomycetes</taxon>
        <taxon>Zoopagales</taxon>
        <taxon>Piptocephalidaceae</taxon>
        <taxon>Piptocephalis</taxon>
    </lineage>
</organism>
<dbReference type="AlphaFoldDB" id="A0A4P9Y4H7"/>
<evidence type="ECO:0000313" key="4">
    <source>
        <dbReference type="EMBL" id="RKP13051.1"/>
    </source>
</evidence>
<sequence>LACSGCVTSAEVVLVEQQSEKEVLSNLQDKGDRVFVASISPQTLASFAAKYNVTTSKAFSTITTFLTRLGVDRVLDIATARDIALVASAQEFIHRYRASQTLPILASACPGWVCYAEKTHPYTLPHISQVKSPQQIMGVYVKDVIGKELGKSPDLVYHISVMPCYDKKLEASRNDFYNDVYRTRDVDCVLTSGELERLFISEGSLDVFQHAEESMDIDHAPNPVGSPSGGYLEFILAYAAKELFQLDGVSSLGEGTGCQIKTVRNADMKEITLEVNGQVLLRFAICYGFRNIQNLVRRIKSKRCVYHYVEVMACPSGCINGGGQLHPGQGQEQQSIGAKEWLTHVANIYHSTPTRYATNNPLAQQMVQSWLGGWETDLARKALLTQYHDVKSNASQANPLATTW</sequence>
<dbReference type="InterPro" id="IPR004108">
    <property type="entry name" value="Fe_hydrogenase_lsu_C"/>
</dbReference>
<dbReference type="OrthoDB" id="10253113at2759"/>
<dbReference type="Proteomes" id="UP000267251">
    <property type="component" value="Unassembled WGS sequence"/>
</dbReference>
<dbReference type="InterPro" id="IPR009016">
    <property type="entry name" value="Fe_hydrogenase"/>
</dbReference>
<keyword evidence="2" id="KW-0004">4Fe-4S</keyword>
<dbReference type="Pfam" id="PF02906">
    <property type="entry name" value="Fe_hyd_lg_C"/>
    <property type="match status" value="1"/>
</dbReference>
<gene>
    <name evidence="4" type="ORF">BJ684DRAFT_3166</name>
</gene>
<protein>
    <submittedName>
        <fullName evidence="4">Iron hydrogenase</fullName>
    </submittedName>
</protein>
<evidence type="ECO:0000313" key="5">
    <source>
        <dbReference type="Proteomes" id="UP000267251"/>
    </source>
</evidence>
<proteinExistence type="inferred from homology"/>
<reference evidence="5" key="1">
    <citation type="journal article" date="2018" name="Nat. Microbiol.">
        <title>Leveraging single-cell genomics to expand the fungal tree of life.</title>
        <authorList>
            <person name="Ahrendt S.R."/>
            <person name="Quandt C.A."/>
            <person name="Ciobanu D."/>
            <person name="Clum A."/>
            <person name="Salamov A."/>
            <person name="Andreopoulos B."/>
            <person name="Cheng J.F."/>
            <person name="Woyke T."/>
            <person name="Pelin A."/>
            <person name="Henrissat B."/>
            <person name="Reynolds N.K."/>
            <person name="Benny G.L."/>
            <person name="Smith M.E."/>
            <person name="James T.Y."/>
            <person name="Grigoriev I.V."/>
        </authorList>
    </citation>
    <scope>NUCLEOTIDE SEQUENCE [LARGE SCALE GENOMIC DNA]</scope>
</reference>
<name>A0A4P9Y4H7_9FUNG</name>
<dbReference type="InterPro" id="IPR050340">
    <property type="entry name" value="Cytosolic_Fe-S_CAF"/>
</dbReference>
<feature type="non-terminal residue" evidence="4">
    <location>
        <position position="404"/>
    </location>
</feature>
<evidence type="ECO:0000256" key="1">
    <source>
        <dbReference type="ARBA" id="ARBA00006596"/>
    </source>
</evidence>
<comment type="similarity">
    <text evidence="1">Belongs to the NARF family.</text>
</comment>
<dbReference type="Gene3D" id="3.40.50.1780">
    <property type="match status" value="1"/>
</dbReference>
<dbReference type="PANTHER" id="PTHR11615">
    <property type="entry name" value="NITRATE, FORMATE, IRON DEHYDROGENASE"/>
    <property type="match status" value="1"/>
</dbReference>
<dbReference type="GO" id="GO:0051539">
    <property type="term" value="F:4 iron, 4 sulfur cluster binding"/>
    <property type="evidence" value="ECO:0007669"/>
    <property type="project" value="UniProtKB-KW"/>
</dbReference>
<dbReference type="Gene3D" id="3.40.950.10">
    <property type="entry name" value="Fe-only Hydrogenase (Larger Subunit), Chain L, domain 3"/>
    <property type="match status" value="1"/>
</dbReference>
<evidence type="ECO:0000256" key="2">
    <source>
        <dbReference type="ARBA" id="ARBA00022485"/>
    </source>
</evidence>
<accession>A0A4P9Y4H7</accession>
<keyword evidence="2" id="KW-0479">Metal-binding</keyword>
<feature type="non-terminal residue" evidence="4">
    <location>
        <position position="1"/>
    </location>
</feature>
<feature type="domain" description="Iron hydrogenase large subunit C-terminal" evidence="3">
    <location>
        <begin position="35"/>
        <end position="322"/>
    </location>
</feature>